<dbReference type="SMART" id="SM00267">
    <property type="entry name" value="GGDEF"/>
    <property type="match status" value="1"/>
</dbReference>
<dbReference type="CDD" id="cd17536">
    <property type="entry name" value="REC_YesN-like"/>
    <property type="match status" value="1"/>
</dbReference>
<dbReference type="PANTHER" id="PTHR33121">
    <property type="entry name" value="CYCLIC DI-GMP PHOSPHODIESTERASE PDEF"/>
    <property type="match status" value="1"/>
</dbReference>
<dbReference type="AlphaFoldDB" id="A0A1W1CWI2"/>
<dbReference type="Gene3D" id="3.20.20.450">
    <property type="entry name" value="EAL domain"/>
    <property type="match status" value="1"/>
</dbReference>
<dbReference type="SMART" id="SM00052">
    <property type="entry name" value="EAL"/>
    <property type="match status" value="1"/>
</dbReference>
<dbReference type="SUPFAM" id="SSF55073">
    <property type="entry name" value="Nucleotide cyclase"/>
    <property type="match status" value="1"/>
</dbReference>
<dbReference type="PROSITE" id="PS50883">
    <property type="entry name" value="EAL"/>
    <property type="match status" value="1"/>
</dbReference>
<dbReference type="PROSITE" id="PS50887">
    <property type="entry name" value="GGDEF"/>
    <property type="match status" value="1"/>
</dbReference>
<dbReference type="InterPro" id="IPR050706">
    <property type="entry name" value="Cyclic-di-GMP_PDE-like"/>
</dbReference>
<dbReference type="InterPro" id="IPR043128">
    <property type="entry name" value="Rev_trsase/Diguanyl_cyclase"/>
</dbReference>
<dbReference type="CDD" id="cd01948">
    <property type="entry name" value="EAL"/>
    <property type="match status" value="1"/>
</dbReference>
<organism evidence="4">
    <name type="scientific">hydrothermal vent metagenome</name>
    <dbReference type="NCBI Taxonomy" id="652676"/>
    <lineage>
        <taxon>unclassified sequences</taxon>
        <taxon>metagenomes</taxon>
        <taxon>ecological metagenomes</taxon>
    </lineage>
</organism>
<dbReference type="Pfam" id="PF00072">
    <property type="entry name" value="Response_reg"/>
    <property type="match status" value="1"/>
</dbReference>
<dbReference type="InterPro" id="IPR011006">
    <property type="entry name" value="CheY-like_superfamily"/>
</dbReference>
<dbReference type="Gene3D" id="3.40.50.2300">
    <property type="match status" value="1"/>
</dbReference>
<dbReference type="CDD" id="cd01949">
    <property type="entry name" value="GGDEF"/>
    <property type="match status" value="1"/>
</dbReference>
<dbReference type="EMBL" id="FPHK01000140">
    <property type="protein sequence ID" value="SFV70093.1"/>
    <property type="molecule type" value="Genomic_DNA"/>
</dbReference>
<dbReference type="InterPro" id="IPR001633">
    <property type="entry name" value="EAL_dom"/>
</dbReference>
<gene>
    <name evidence="4" type="ORF">MNB_SM-6-674</name>
</gene>
<dbReference type="GO" id="GO:0071111">
    <property type="term" value="F:cyclic-guanylate-specific phosphodiesterase activity"/>
    <property type="evidence" value="ECO:0007669"/>
    <property type="project" value="InterPro"/>
</dbReference>
<evidence type="ECO:0000313" key="4">
    <source>
        <dbReference type="EMBL" id="SFV70093.1"/>
    </source>
</evidence>
<reference evidence="4" key="1">
    <citation type="submission" date="2016-10" db="EMBL/GenBank/DDBJ databases">
        <authorList>
            <person name="de Groot N.N."/>
        </authorList>
    </citation>
    <scope>NUCLEOTIDE SEQUENCE</scope>
</reference>
<evidence type="ECO:0000259" key="1">
    <source>
        <dbReference type="PROSITE" id="PS50110"/>
    </source>
</evidence>
<name>A0A1W1CWI2_9ZZZZ</name>
<dbReference type="Pfam" id="PF00990">
    <property type="entry name" value="GGDEF"/>
    <property type="match status" value="1"/>
</dbReference>
<sequence length="556" mass="63835">MSTLKELTDTFNILYVEDEKESREQISAIFSLLFKSLDTAFDGEDALEKYNMKDYDIVITDINMPRMNGIELTKRIKVLKPSQNIIIISAHNDSKYLLQAIDLGVDNFIIKPVQMHQLTQVLTKVANLLHSQKITLRYHEELEKELEAKTAKLSHKLITDELTGLLNKNALINLSNKQHIIQTMLLISIDNFDNINIAYGYDNGDILLKEIANFLKLKVEKETKLYRVNTNEFAIVSFEKSLDEMKSFAKKLQEDILQHQINFNNFSIKISITIAITEGEGCLLKKAHIALKEAQQIGKNRINIYSKNSPLERLQSKIQEYMPKLRKIIAKRYIVPYFQPIINNKTSKIEKYECLAHTVSEDGNIESPLQFINIAEMTGMIPDITRIMIDKSFQAFQNNTYTFSINISEYDLNDGYLTSYLEEKLTYYNIDASRVVLEVLESISAVGAKNSLEQLMKLKAKGFAIAIDDFGVQNSNFERIHSMQVDFIKINGNFIKNIYNNEKNYAITKIINEFGKSIGAKIIAKHVHSKEVQNIILKLGIDYSQGYYFSKPLKTL</sequence>
<dbReference type="PROSITE" id="PS50110">
    <property type="entry name" value="RESPONSE_REGULATORY"/>
    <property type="match status" value="1"/>
</dbReference>
<dbReference type="GO" id="GO:0000160">
    <property type="term" value="P:phosphorelay signal transduction system"/>
    <property type="evidence" value="ECO:0007669"/>
    <property type="project" value="InterPro"/>
</dbReference>
<evidence type="ECO:0000259" key="3">
    <source>
        <dbReference type="PROSITE" id="PS50887"/>
    </source>
</evidence>
<dbReference type="Gene3D" id="3.30.70.270">
    <property type="match status" value="1"/>
</dbReference>
<dbReference type="SUPFAM" id="SSF52172">
    <property type="entry name" value="CheY-like"/>
    <property type="match status" value="1"/>
</dbReference>
<protein>
    <submittedName>
        <fullName evidence="4">Diguanylate cyclase/phosphodiesterase (GGDEF &amp; EAL domains) with PAS/PAC sensor(S)</fullName>
    </submittedName>
</protein>
<dbReference type="InterPro" id="IPR029787">
    <property type="entry name" value="Nucleotide_cyclase"/>
</dbReference>
<evidence type="ECO:0000259" key="2">
    <source>
        <dbReference type="PROSITE" id="PS50883"/>
    </source>
</evidence>
<dbReference type="SUPFAM" id="SSF141868">
    <property type="entry name" value="EAL domain-like"/>
    <property type="match status" value="1"/>
</dbReference>
<dbReference type="SMART" id="SM00448">
    <property type="entry name" value="REC"/>
    <property type="match status" value="1"/>
</dbReference>
<dbReference type="Pfam" id="PF00563">
    <property type="entry name" value="EAL"/>
    <property type="match status" value="1"/>
</dbReference>
<dbReference type="PANTHER" id="PTHR33121:SF71">
    <property type="entry name" value="OXYGEN SENSOR PROTEIN DOSP"/>
    <property type="match status" value="1"/>
</dbReference>
<dbReference type="InterPro" id="IPR001789">
    <property type="entry name" value="Sig_transdc_resp-reg_receiver"/>
</dbReference>
<dbReference type="NCBIfam" id="TIGR00254">
    <property type="entry name" value="GGDEF"/>
    <property type="match status" value="1"/>
</dbReference>
<feature type="domain" description="Response regulatory" evidence="1">
    <location>
        <begin position="12"/>
        <end position="126"/>
    </location>
</feature>
<feature type="domain" description="EAL" evidence="2">
    <location>
        <begin position="318"/>
        <end position="556"/>
    </location>
</feature>
<feature type="domain" description="GGDEF" evidence="3">
    <location>
        <begin position="180"/>
        <end position="307"/>
    </location>
</feature>
<dbReference type="InterPro" id="IPR000160">
    <property type="entry name" value="GGDEF_dom"/>
</dbReference>
<proteinExistence type="predicted"/>
<dbReference type="InterPro" id="IPR035919">
    <property type="entry name" value="EAL_sf"/>
</dbReference>
<accession>A0A1W1CWI2</accession>